<dbReference type="Pfam" id="PF00481">
    <property type="entry name" value="PP2C"/>
    <property type="match status" value="1"/>
</dbReference>
<dbReference type="InterPro" id="IPR039123">
    <property type="entry name" value="PPTC7"/>
</dbReference>
<dbReference type="GO" id="GO:0005739">
    <property type="term" value="C:mitochondrion"/>
    <property type="evidence" value="ECO:0007669"/>
    <property type="project" value="TreeGrafter"/>
</dbReference>
<dbReference type="GeneID" id="8848024"/>
<feature type="domain" description="PPM-type phosphatase" evidence="3">
    <location>
        <begin position="48"/>
        <end position="308"/>
    </location>
</feature>
<dbReference type="InParanoid" id="D2VGQ6"/>
<sequence length="311" mass="35109">MIDESSSTITSSLSDSKEDANGLISCSCSSKTTRYRFLASVYGFSKIQYYDYSDLSKLREDELNLGEDFYFYTNYYLGVSDGVGGWSSYGVDSSKVSRDIMNNCKYYASEEEKCLINSHNGTVLKPNEILTMAYDKELEYYNQLNIDKPLGSTTACVLHLDSLTCSLSYTNIGDSGFMILRKSEIENQQQTLFVAKDRSRIINGLGKAPYQLSFLPPRMIETKEYFHDSPSDAVTETNIITLKEEDIIIMGSDGLFDNIKTDYVAEYVNEIFPNGSIDDVPKLARELAEIARNQHRKIDDIVCLCAKVVKH</sequence>
<proteinExistence type="inferred from homology"/>
<accession>D2VGQ6</accession>
<dbReference type="PANTHER" id="PTHR12320:SF1">
    <property type="entry name" value="PROTEIN PHOSPHATASE PTC7 HOMOLOG"/>
    <property type="match status" value="1"/>
</dbReference>
<name>D2VGQ6_NAEGR</name>
<evidence type="ECO:0000256" key="2">
    <source>
        <dbReference type="SAM" id="MobiDB-lite"/>
    </source>
</evidence>
<dbReference type="InterPro" id="IPR036457">
    <property type="entry name" value="PPM-type-like_dom_sf"/>
</dbReference>
<keyword evidence="1" id="KW-0904">Protein phosphatase</keyword>
<comment type="catalytic activity">
    <reaction evidence="1">
        <text>O-phospho-L-threonyl-[protein] + H2O = L-threonyl-[protein] + phosphate</text>
        <dbReference type="Rhea" id="RHEA:47004"/>
        <dbReference type="Rhea" id="RHEA-COMP:11060"/>
        <dbReference type="Rhea" id="RHEA-COMP:11605"/>
        <dbReference type="ChEBI" id="CHEBI:15377"/>
        <dbReference type="ChEBI" id="CHEBI:30013"/>
        <dbReference type="ChEBI" id="CHEBI:43474"/>
        <dbReference type="ChEBI" id="CHEBI:61977"/>
        <dbReference type="EC" id="3.1.3.16"/>
    </reaction>
</comment>
<keyword evidence="1" id="KW-0378">Hydrolase</keyword>
<feature type="region of interest" description="Disordered" evidence="2">
    <location>
        <begin position="1"/>
        <end position="21"/>
    </location>
</feature>
<dbReference type="SMART" id="SM00331">
    <property type="entry name" value="PP2C_SIG"/>
    <property type="match status" value="1"/>
</dbReference>
<feature type="compositionally biased region" description="Low complexity" evidence="2">
    <location>
        <begin position="1"/>
        <end position="14"/>
    </location>
</feature>
<gene>
    <name evidence="4" type="ORF">NAEGRDRAFT_68061</name>
</gene>
<dbReference type="AlphaFoldDB" id="D2VGQ6"/>
<evidence type="ECO:0000313" key="5">
    <source>
        <dbReference type="Proteomes" id="UP000006671"/>
    </source>
</evidence>
<dbReference type="KEGG" id="ngr:NAEGRDRAFT_68061"/>
<dbReference type="eggNOG" id="KOG1379">
    <property type="taxonomic scope" value="Eukaryota"/>
</dbReference>
<dbReference type="STRING" id="5762.D2VGQ6"/>
<dbReference type="PANTHER" id="PTHR12320">
    <property type="entry name" value="PROTEIN PHOSPHATASE 2C"/>
    <property type="match status" value="1"/>
</dbReference>
<organism evidence="5">
    <name type="scientific">Naegleria gruberi</name>
    <name type="common">Amoeba</name>
    <dbReference type="NCBI Taxonomy" id="5762"/>
    <lineage>
        <taxon>Eukaryota</taxon>
        <taxon>Discoba</taxon>
        <taxon>Heterolobosea</taxon>
        <taxon>Tetramitia</taxon>
        <taxon>Eutetramitia</taxon>
        <taxon>Vahlkampfiidae</taxon>
        <taxon>Naegleria</taxon>
    </lineage>
</organism>
<keyword evidence="1" id="KW-0464">Manganese</keyword>
<comment type="similarity">
    <text evidence="1">Belongs to the PP2C family.</text>
</comment>
<evidence type="ECO:0000259" key="3">
    <source>
        <dbReference type="PROSITE" id="PS51746"/>
    </source>
</evidence>
<dbReference type="PROSITE" id="PS51746">
    <property type="entry name" value="PPM_2"/>
    <property type="match status" value="1"/>
</dbReference>
<comment type="cofactor">
    <cofactor evidence="1">
        <name>Mn(2+)</name>
        <dbReference type="ChEBI" id="CHEBI:29035"/>
    </cofactor>
</comment>
<dbReference type="GO" id="GO:0004722">
    <property type="term" value="F:protein serine/threonine phosphatase activity"/>
    <property type="evidence" value="ECO:0007669"/>
    <property type="project" value="UniProtKB-EC"/>
</dbReference>
<dbReference type="Gene3D" id="3.60.40.10">
    <property type="entry name" value="PPM-type phosphatase domain"/>
    <property type="match status" value="1"/>
</dbReference>
<comment type="cofactor">
    <cofactor evidence="1">
        <name>Mg(2+)</name>
        <dbReference type="ChEBI" id="CHEBI:18420"/>
    </cofactor>
</comment>
<evidence type="ECO:0000256" key="1">
    <source>
        <dbReference type="RuleBase" id="RU366020"/>
    </source>
</evidence>
<dbReference type="InterPro" id="IPR001932">
    <property type="entry name" value="PPM-type_phosphatase-like_dom"/>
</dbReference>
<comment type="catalytic activity">
    <reaction evidence="1">
        <text>O-phospho-L-seryl-[protein] + H2O = L-seryl-[protein] + phosphate</text>
        <dbReference type="Rhea" id="RHEA:20629"/>
        <dbReference type="Rhea" id="RHEA-COMP:9863"/>
        <dbReference type="Rhea" id="RHEA-COMP:11604"/>
        <dbReference type="ChEBI" id="CHEBI:15377"/>
        <dbReference type="ChEBI" id="CHEBI:29999"/>
        <dbReference type="ChEBI" id="CHEBI:43474"/>
        <dbReference type="ChEBI" id="CHEBI:83421"/>
        <dbReference type="EC" id="3.1.3.16"/>
    </reaction>
</comment>
<dbReference type="SUPFAM" id="SSF81606">
    <property type="entry name" value="PP2C-like"/>
    <property type="match status" value="1"/>
</dbReference>
<dbReference type="RefSeq" id="XP_002676753.1">
    <property type="nucleotide sequence ID" value="XM_002676707.1"/>
</dbReference>
<dbReference type="EC" id="3.1.3.16" evidence="1"/>
<dbReference type="EMBL" id="GG738870">
    <property type="protein sequence ID" value="EFC44009.1"/>
    <property type="molecule type" value="Genomic_DNA"/>
</dbReference>
<evidence type="ECO:0000313" key="4">
    <source>
        <dbReference type="EMBL" id="EFC44009.1"/>
    </source>
</evidence>
<dbReference type="OrthoDB" id="60843at2759"/>
<dbReference type="Proteomes" id="UP000006671">
    <property type="component" value="Unassembled WGS sequence"/>
</dbReference>
<dbReference type="OMA" id="MIETKEY"/>
<keyword evidence="1" id="KW-0479">Metal-binding</keyword>
<dbReference type="SMART" id="SM00332">
    <property type="entry name" value="PP2Cc"/>
    <property type="match status" value="1"/>
</dbReference>
<dbReference type="GO" id="GO:0046872">
    <property type="term" value="F:metal ion binding"/>
    <property type="evidence" value="ECO:0007669"/>
    <property type="project" value="UniProtKB-UniRule"/>
</dbReference>
<protein>
    <recommendedName>
        <fullName evidence="1">Protein phosphatase</fullName>
        <ecNumber evidence="1">3.1.3.16</ecNumber>
    </recommendedName>
</protein>
<keyword evidence="5" id="KW-1185">Reference proteome</keyword>
<keyword evidence="1" id="KW-0460">Magnesium</keyword>
<reference evidence="4 5" key="1">
    <citation type="journal article" date="2010" name="Cell">
        <title>The genome of Naegleria gruberi illuminates early eukaryotic versatility.</title>
        <authorList>
            <person name="Fritz-Laylin L.K."/>
            <person name="Prochnik S.E."/>
            <person name="Ginger M.L."/>
            <person name="Dacks J.B."/>
            <person name="Carpenter M.L."/>
            <person name="Field M.C."/>
            <person name="Kuo A."/>
            <person name="Paredez A."/>
            <person name="Chapman J."/>
            <person name="Pham J."/>
            <person name="Shu S."/>
            <person name="Neupane R."/>
            <person name="Cipriano M."/>
            <person name="Mancuso J."/>
            <person name="Tu H."/>
            <person name="Salamov A."/>
            <person name="Lindquist E."/>
            <person name="Shapiro H."/>
            <person name="Lucas S."/>
            <person name="Grigoriev I.V."/>
            <person name="Cande W.Z."/>
            <person name="Fulton C."/>
            <person name="Rokhsar D.S."/>
            <person name="Dawson S.C."/>
        </authorList>
    </citation>
    <scope>NUCLEOTIDE SEQUENCE [LARGE SCALE GENOMIC DNA]</scope>
    <source>
        <strain evidence="4 5">NEG-M</strain>
    </source>
</reference>
<dbReference type="VEuPathDB" id="AmoebaDB:NAEGRDRAFT_68061"/>